<name>A0A1H4LAQ4_9BACT</name>
<evidence type="ECO:0000313" key="3">
    <source>
        <dbReference type="Proteomes" id="UP000182409"/>
    </source>
</evidence>
<dbReference type="Proteomes" id="UP000182409">
    <property type="component" value="Unassembled WGS sequence"/>
</dbReference>
<dbReference type="Pfam" id="PF05258">
    <property type="entry name" value="DciA"/>
    <property type="match status" value="1"/>
</dbReference>
<protein>
    <recommendedName>
        <fullName evidence="4">DUF721 domain-containing protein</fullName>
    </recommendedName>
</protein>
<gene>
    <name evidence="2" type="ORF">SAMN05443244_1514</name>
</gene>
<feature type="compositionally biased region" description="Basic residues" evidence="1">
    <location>
        <begin position="111"/>
        <end position="121"/>
    </location>
</feature>
<feature type="region of interest" description="Disordered" evidence="1">
    <location>
        <begin position="98"/>
        <end position="121"/>
    </location>
</feature>
<reference evidence="2 3" key="1">
    <citation type="submission" date="2016-10" db="EMBL/GenBank/DDBJ databases">
        <authorList>
            <person name="de Groot N.N."/>
        </authorList>
    </citation>
    <scope>NUCLEOTIDE SEQUENCE [LARGE SCALE GENOMIC DNA]</scope>
    <source>
        <strain evidence="2 3">AB35.6</strain>
    </source>
</reference>
<organism evidence="2 3">
    <name type="scientific">Terriglobus roseus</name>
    <dbReference type="NCBI Taxonomy" id="392734"/>
    <lineage>
        <taxon>Bacteria</taxon>
        <taxon>Pseudomonadati</taxon>
        <taxon>Acidobacteriota</taxon>
        <taxon>Terriglobia</taxon>
        <taxon>Terriglobales</taxon>
        <taxon>Acidobacteriaceae</taxon>
        <taxon>Terriglobus</taxon>
    </lineage>
</organism>
<accession>A0A1H4LAQ4</accession>
<dbReference type="EMBL" id="FNSD01000001">
    <property type="protein sequence ID" value="SEB67242.1"/>
    <property type="molecule type" value="Genomic_DNA"/>
</dbReference>
<sequence>MQLMRDVLRSSLAKSLSSLSPLDRLASAWPVAAGHGIAERSSVTNFEEGIATVTVADAAWQVQLRSTADQLKRELARISGVPLTDILFLLPVAASRARLADKSQDNPRAKAPSRARAGKTS</sequence>
<evidence type="ECO:0008006" key="4">
    <source>
        <dbReference type="Google" id="ProtNLM"/>
    </source>
</evidence>
<proteinExistence type="predicted"/>
<dbReference type="AlphaFoldDB" id="A0A1H4LAQ4"/>
<dbReference type="InterPro" id="IPR007922">
    <property type="entry name" value="DciA-like"/>
</dbReference>
<feature type="compositionally biased region" description="Basic and acidic residues" evidence="1">
    <location>
        <begin position="98"/>
        <end position="108"/>
    </location>
</feature>
<dbReference type="OrthoDB" id="122894at2"/>
<evidence type="ECO:0000256" key="1">
    <source>
        <dbReference type="SAM" id="MobiDB-lite"/>
    </source>
</evidence>
<dbReference type="RefSeq" id="WP_074653075.1">
    <property type="nucleotide sequence ID" value="NZ_FNSD01000001.1"/>
</dbReference>
<evidence type="ECO:0000313" key="2">
    <source>
        <dbReference type="EMBL" id="SEB67242.1"/>
    </source>
</evidence>